<name>A0A2P2GMM0_STREW</name>
<dbReference type="AlphaFoldDB" id="A0A2P2GMM0"/>
<protein>
    <submittedName>
        <fullName evidence="1">Uncharacterized protein</fullName>
    </submittedName>
</protein>
<dbReference type="RefSeq" id="WP_046909227.1">
    <property type="nucleotide sequence ID" value="NZ_BAAAXG010000009.1"/>
</dbReference>
<proteinExistence type="predicted"/>
<comment type="caution">
    <text evidence="1">The sequence shown here is derived from an EMBL/GenBank/DDBJ whole genome shotgun (WGS) entry which is preliminary data.</text>
</comment>
<reference evidence="1 2" key="1">
    <citation type="submission" date="2015-05" db="EMBL/GenBank/DDBJ databases">
        <title>Draft Genome assembly of Streptomyces showdoensis.</title>
        <authorList>
            <person name="Thapa K.K."/>
            <person name="Metsa-Ketela M."/>
        </authorList>
    </citation>
    <scope>NUCLEOTIDE SEQUENCE [LARGE SCALE GENOMIC DNA]</scope>
    <source>
        <strain evidence="1 2">ATCC 15227</strain>
    </source>
</reference>
<sequence>MRIYITDGTRTVQLTASTRERTSLKDAEKTVRRLFAALPGPAPDKPNPIGFTVAVRSGTELANDSDGTEEDRA</sequence>
<evidence type="ECO:0000313" key="1">
    <source>
        <dbReference type="EMBL" id="KKZ72065.1"/>
    </source>
</evidence>
<dbReference type="Proteomes" id="UP000265325">
    <property type="component" value="Unassembled WGS sequence"/>
</dbReference>
<keyword evidence="2" id="KW-1185">Reference proteome</keyword>
<evidence type="ECO:0000313" key="2">
    <source>
        <dbReference type="Proteomes" id="UP000265325"/>
    </source>
</evidence>
<gene>
    <name evidence="1" type="ORF">VO63_19975</name>
</gene>
<organism evidence="1 2">
    <name type="scientific">Streptomyces showdoensis</name>
    <dbReference type="NCBI Taxonomy" id="68268"/>
    <lineage>
        <taxon>Bacteria</taxon>
        <taxon>Bacillati</taxon>
        <taxon>Actinomycetota</taxon>
        <taxon>Actinomycetes</taxon>
        <taxon>Kitasatosporales</taxon>
        <taxon>Streptomycetaceae</taxon>
        <taxon>Streptomyces</taxon>
    </lineage>
</organism>
<accession>A0A2P2GMM0</accession>
<dbReference type="EMBL" id="LAQS01000030">
    <property type="protein sequence ID" value="KKZ72065.1"/>
    <property type="molecule type" value="Genomic_DNA"/>
</dbReference>